<evidence type="ECO:0000256" key="4">
    <source>
        <dbReference type="ARBA" id="ARBA00010617"/>
    </source>
</evidence>
<dbReference type="Proteomes" id="UP000807306">
    <property type="component" value="Unassembled WGS sequence"/>
</dbReference>
<dbReference type="EMBL" id="MU157851">
    <property type="protein sequence ID" value="KAF9528702.1"/>
    <property type="molecule type" value="Genomic_DNA"/>
</dbReference>
<reference evidence="16" key="1">
    <citation type="submission" date="2020-11" db="EMBL/GenBank/DDBJ databases">
        <authorList>
            <consortium name="DOE Joint Genome Institute"/>
            <person name="Ahrendt S."/>
            <person name="Riley R."/>
            <person name="Andreopoulos W."/>
            <person name="Labutti K."/>
            <person name="Pangilinan J."/>
            <person name="Ruiz-Duenas F.J."/>
            <person name="Barrasa J.M."/>
            <person name="Sanchez-Garcia M."/>
            <person name="Camarero S."/>
            <person name="Miyauchi S."/>
            <person name="Serrano A."/>
            <person name="Linde D."/>
            <person name="Babiker R."/>
            <person name="Drula E."/>
            <person name="Ayuso-Fernandez I."/>
            <person name="Pacheco R."/>
            <person name="Padilla G."/>
            <person name="Ferreira P."/>
            <person name="Barriuso J."/>
            <person name="Kellner H."/>
            <person name="Castanera R."/>
            <person name="Alfaro M."/>
            <person name="Ramirez L."/>
            <person name="Pisabarro A.G."/>
            <person name="Kuo A."/>
            <person name="Tritt A."/>
            <person name="Lipzen A."/>
            <person name="He G."/>
            <person name="Yan M."/>
            <person name="Ng V."/>
            <person name="Cullen D."/>
            <person name="Martin F."/>
            <person name="Rosso M.-N."/>
            <person name="Henrissat B."/>
            <person name="Hibbett D."/>
            <person name="Martinez A.T."/>
            <person name="Grigoriev I.V."/>
        </authorList>
    </citation>
    <scope>NUCLEOTIDE SEQUENCE</scope>
    <source>
        <strain evidence="16">CBS 506.95</strain>
    </source>
</reference>
<dbReference type="InterPro" id="IPR017972">
    <property type="entry name" value="Cyt_P450_CS"/>
</dbReference>
<keyword evidence="12 15" id="KW-0472">Membrane</keyword>
<evidence type="ECO:0000256" key="11">
    <source>
        <dbReference type="ARBA" id="ARBA00023033"/>
    </source>
</evidence>
<name>A0A9P6EGZ5_9AGAR</name>
<dbReference type="AlphaFoldDB" id="A0A9P6EGZ5"/>
<keyword evidence="17" id="KW-1185">Reference proteome</keyword>
<comment type="cofactor">
    <cofactor evidence="1 13">
        <name>heme</name>
        <dbReference type="ChEBI" id="CHEBI:30413"/>
    </cofactor>
</comment>
<evidence type="ECO:0000256" key="1">
    <source>
        <dbReference type="ARBA" id="ARBA00001971"/>
    </source>
</evidence>
<sequence>MATSQPSLIPARLLDGYRNVAGQMSLTTVSLALFVIVALRSLSKFRNGMKATAGLPGFRIPFFPIGFPGALIPTTWWNPGYYFTWKWRSTNYTRYGNDTFGVVSYISGPPAIYTASLEVARQVIGGGHKTSFEKPEALHRSLLYWGMNLVASDKEIWRRHRRITGPAFNSELYQMVWSETLKTYRDMTVAEQWDGKKEITVPVLQKVTFKLALLIISNCGFGFNFSWFDPPKSSDGKLSLQEALRVVADTNLQAVLLPKWIRRLPFKVFQESYKAYEQMALFMEKQVAQRREDVASRDVKELGKDVFTLLIQANEQESSKLKLSDDELIGNVFVLIFAGHETTAHTLAATLAFLSIYQNIQNDVYQQVMSVVGTQEPLDKILAVLYEALRLFPSGHLMIREAWEDSVLQVPNPIGQEGSTSIPVTKGTQIVVDMVGVHYNPRYFPDPFEFKPSRWEGVGIDSEVFTAFSVGPRACLGRKFATVESVCFLASLLRDFEVHPLLNPGETTEQWRKRVLVATYAITLGVKDVPLRFVRRN</sequence>
<feature type="binding site" description="axial binding residue" evidence="13">
    <location>
        <position position="475"/>
    </location>
    <ligand>
        <name>heme</name>
        <dbReference type="ChEBI" id="CHEBI:30413"/>
    </ligand>
    <ligandPart>
        <name>Fe</name>
        <dbReference type="ChEBI" id="CHEBI:18248"/>
    </ligandPart>
</feature>
<proteinExistence type="inferred from homology"/>
<dbReference type="InterPro" id="IPR001128">
    <property type="entry name" value="Cyt_P450"/>
</dbReference>
<dbReference type="PANTHER" id="PTHR24305:SF166">
    <property type="entry name" value="CYTOCHROME P450 12A4, MITOCHONDRIAL-RELATED"/>
    <property type="match status" value="1"/>
</dbReference>
<feature type="transmembrane region" description="Helical" evidence="15">
    <location>
        <begin position="20"/>
        <end position="39"/>
    </location>
</feature>
<dbReference type="Gene3D" id="1.10.630.10">
    <property type="entry name" value="Cytochrome P450"/>
    <property type="match status" value="1"/>
</dbReference>
<dbReference type="PRINTS" id="PR00463">
    <property type="entry name" value="EP450I"/>
</dbReference>
<comment type="caution">
    <text evidence="16">The sequence shown here is derived from an EMBL/GenBank/DDBJ whole genome shotgun (WGS) entry which is preliminary data.</text>
</comment>
<dbReference type="PRINTS" id="PR00385">
    <property type="entry name" value="P450"/>
</dbReference>
<evidence type="ECO:0000256" key="7">
    <source>
        <dbReference type="ARBA" id="ARBA00022723"/>
    </source>
</evidence>
<evidence type="ECO:0000256" key="13">
    <source>
        <dbReference type="PIRSR" id="PIRSR602401-1"/>
    </source>
</evidence>
<evidence type="ECO:0000256" key="12">
    <source>
        <dbReference type="ARBA" id="ARBA00023136"/>
    </source>
</evidence>
<keyword evidence="11 14" id="KW-0503">Monooxygenase</keyword>
<organism evidence="16 17">
    <name type="scientific">Crepidotus variabilis</name>
    <dbReference type="NCBI Taxonomy" id="179855"/>
    <lineage>
        <taxon>Eukaryota</taxon>
        <taxon>Fungi</taxon>
        <taxon>Dikarya</taxon>
        <taxon>Basidiomycota</taxon>
        <taxon>Agaricomycotina</taxon>
        <taxon>Agaricomycetes</taxon>
        <taxon>Agaricomycetidae</taxon>
        <taxon>Agaricales</taxon>
        <taxon>Agaricineae</taxon>
        <taxon>Crepidotaceae</taxon>
        <taxon>Crepidotus</taxon>
    </lineage>
</organism>
<dbReference type="OrthoDB" id="1470350at2759"/>
<gene>
    <name evidence="16" type="ORF">CPB83DRAFT_308985</name>
</gene>
<keyword evidence="9 14" id="KW-0560">Oxidoreductase</keyword>
<accession>A0A9P6EGZ5</accession>
<comment type="pathway">
    <text evidence="3">Secondary metabolite biosynthesis; terpenoid biosynthesis.</text>
</comment>
<comment type="subcellular location">
    <subcellularLocation>
        <location evidence="2">Membrane</location>
    </subcellularLocation>
</comment>
<keyword evidence="8 15" id="KW-1133">Transmembrane helix</keyword>
<keyword evidence="5 13" id="KW-0349">Heme</keyword>
<dbReference type="PROSITE" id="PS00086">
    <property type="entry name" value="CYTOCHROME_P450"/>
    <property type="match status" value="1"/>
</dbReference>
<evidence type="ECO:0000256" key="2">
    <source>
        <dbReference type="ARBA" id="ARBA00004370"/>
    </source>
</evidence>
<keyword evidence="10 13" id="KW-0408">Iron</keyword>
<dbReference type="GO" id="GO:0016020">
    <property type="term" value="C:membrane"/>
    <property type="evidence" value="ECO:0007669"/>
    <property type="project" value="UniProtKB-SubCell"/>
</dbReference>
<evidence type="ECO:0000256" key="9">
    <source>
        <dbReference type="ARBA" id="ARBA00023002"/>
    </source>
</evidence>
<evidence type="ECO:0000256" key="10">
    <source>
        <dbReference type="ARBA" id="ARBA00023004"/>
    </source>
</evidence>
<dbReference type="GO" id="GO:0005506">
    <property type="term" value="F:iron ion binding"/>
    <property type="evidence" value="ECO:0007669"/>
    <property type="project" value="InterPro"/>
</dbReference>
<dbReference type="GO" id="GO:0016705">
    <property type="term" value="F:oxidoreductase activity, acting on paired donors, with incorporation or reduction of molecular oxygen"/>
    <property type="evidence" value="ECO:0007669"/>
    <property type="project" value="InterPro"/>
</dbReference>
<evidence type="ECO:0000313" key="16">
    <source>
        <dbReference type="EMBL" id="KAF9528702.1"/>
    </source>
</evidence>
<dbReference type="Pfam" id="PF00067">
    <property type="entry name" value="p450"/>
    <property type="match status" value="1"/>
</dbReference>
<dbReference type="InterPro" id="IPR036396">
    <property type="entry name" value="Cyt_P450_sf"/>
</dbReference>
<dbReference type="GO" id="GO:0004497">
    <property type="term" value="F:monooxygenase activity"/>
    <property type="evidence" value="ECO:0007669"/>
    <property type="project" value="UniProtKB-KW"/>
</dbReference>
<evidence type="ECO:0000256" key="15">
    <source>
        <dbReference type="SAM" id="Phobius"/>
    </source>
</evidence>
<protein>
    <submittedName>
        <fullName evidence="16">Cytochrome P450</fullName>
    </submittedName>
</protein>
<evidence type="ECO:0000313" key="17">
    <source>
        <dbReference type="Proteomes" id="UP000807306"/>
    </source>
</evidence>
<evidence type="ECO:0000256" key="6">
    <source>
        <dbReference type="ARBA" id="ARBA00022692"/>
    </source>
</evidence>
<evidence type="ECO:0000256" key="5">
    <source>
        <dbReference type="ARBA" id="ARBA00022617"/>
    </source>
</evidence>
<dbReference type="PANTHER" id="PTHR24305">
    <property type="entry name" value="CYTOCHROME P450"/>
    <property type="match status" value="1"/>
</dbReference>
<keyword evidence="7 13" id="KW-0479">Metal-binding</keyword>
<evidence type="ECO:0000256" key="3">
    <source>
        <dbReference type="ARBA" id="ARBA00004721"/>
    </source>
</evidence>
<dbReference type="InterPro" id="IPR050121">
    <property type="entry name" value="Cytochrome_P450_monoxygenase"/>
</dbReference>
<dbReference type="InterPro" id="IPR002401">
    <property type="entry name" value="Cyt_P450_E_grp-I"/>
</dbReference>
<dbReference type="GO" id="GO:0020037">
    <property type="term" value="F:heme binding"/>
    <property type="evidence" value="ECO:0007669"/>
    <property type="project" value="InterPro"/>
</dbReference>
<dbReference type="SUPFAM" id="SSF48264">
    <property type="entry name" value="Cytochrome P450"/>
    <property type="match status" value="1"/>
</dbReference>
<evidence type="ECO:0000256" key="14">
    <source>
        <dbReference type="RuleBase" id="RU000461"/>
    </source>
</evidence>
<keyword evidence="6 15" id="KW-0812">Transmembrane</keyword>
<evidence type="ECO:0000256" key="8">
    <source>
        <dbReference type="ARBA" id="ARBA00022989"/>
    </source>
</evidence>
<comment type="similarity">
    <text evidence="4 14">Belongs to the cytochrome P450 family.</text>
</comment>